<gene>
    <name evidence="2" type="ORF">B5F75_05630</name>
</gene>
<dbReference type="AlphaFoldDB" id="A0A1Y4DDF0"/>
<dbReference type="EMBL" id="NFJD01000003">
    <property type="protein sequence ID" value="OUO56672.1"/>
    <property type="molecule type" value="Genomic_DNA"/>
</dbReference>
<dbReference type="Proteomes" id="UP000196368">
    <property type="component" value="Unassembled WGS sequence"/>
</dbReference>
<dbReference type="RefSeq" id="WP_087288825.1">
    <property type="nucleotide sequence ID" value="NZ_NFJD01000003.1"/>
</dbReference>
<reference evidence="3" key="1">
    <citation type="submission" date="2017-04" db="EMBL/GenBank/DDBJ databases">
        <title>Function of individual gut microbiota members based on whole genome sequencing of pure cultures obtained from chicken caecum.</title>
        <authorList>
            <person name="Medvecky M."/>
            <person name="Cejkova D."/>
            <person name="Polansky O."/>
            <person name="Karasova D."/>
            <person name="Kubasova T."/>
            <person name="Cizek A."/>
            <person name="Rychlik I."/>
        </authorList>
    </citation>
    <scope>NUCLEOTIDE SEQUENCE [LARGE SCALE GENOMIC DNA]</scope>
    <source>
        <strain evidence="3">An273</strain>
    </source>
</reference>
<protein>
    <recommendedName>
        <fullName evidence="1">Helix-turn-helix domain-containing protein</fullName>
    </recommendedName>
</protein>
<organism evidence="2 3">
    <name type="scientific">Candidatus Avelusimicrobium gallicola</name>
    <dbReference type="NCBI Taxonomy" id="2562704"/>
    <lineage>
        <taxon>Bacteria</taxon>
        <taxon>Pseudomonadati</taxon>
        <taxon>Elusimicrobiota</taxon>
        <taxon>Elusimicrobia</taxon>
        <taxon>Elusimicrobiales</taxon>
        <taxon>Elusimicrobiaceae</taxon>
        <taxon>Candidatus Avelusimicrobium</taxon>
    </lineage>
</organism>
<accession>A0A1Y4DDF0</accession>
<keyword evidence="3" id="KW-1185">Reference proteome</keyword>
<evidence type="ECO:0000313" key="2">
    <source>
        <dbReference type="EMBL" id="OUO56672.1"/>
    </source>
</evidence>
<comment type="caution">
    <text evidence="2">The sequence shown here is derived from an EMBL/GenBank/DDBJ whole genome shotgun (WGS) entry which is preliminary data.</text>
</comment>
<name>A0A1Y4DDF0_9BACT</name>
<feature type="domain" description="Helix-turn-helix" evidence="1">
    <location>
        <begin position="5"/>
        <end position="48"/>
    </location>
</feature>
<proteinExistence type="predicted"/>
<evidence type="ECO:0000313" key="3">
    <source>
        <dbReference type="Proteomes" id="UP000196368"/>
    </source>
</evidence>
<sequence length="58" mass="6666">MKNQFLTVAETAKILRLSPRRVQELAQAGRLDAMKPFGRILIKRKSVAQKLGMREEEL</sequence>
<evidence type="ECO:0000259" key="1">
    <source>
        <dbReference type="Pfam" id="PF12728"/>
    </source>
</evidence>
<dbReference type="Pfam" id="PF12728">
    <property type="entry name" value="HTH_17"/>
    <property type="match status" value="1"/>
</dbReference>
<dbReference type="InterPro" id="IPR041657">
    <property type="entry name" value="HTH_17"/>
</dbReference>